<comment type="caution">
    <text evidence="2">The sequence shown here is derived from an EMBL/GenBank/DDBJ whole genome shotgun (WGS) entry which is preliminary data.</text>
</comment>
<feature type="compositionally biased region" description="Basic and acidic residues" evidence="1">
    <location>
        <begin position="154"/>
        <end position="167"/>
    </location>
</feature>
<evidence type="ECO:0000313" key="3">
    <source>
        <dbReference type="Proteomes" id="UP001212997"/>
    </source>
</evidence>
<organism evidence="2 3">
    <name type="scientific">Meripilus lineatus</name>
    <dbReference type="NCBI Taxonomy" id="2056292"/>
    <lineage>
        <taxon>Eukaryota</taxon>
        <taxon>Fungi</taxon>
        <taxon>Dikarya</taxon>
        <taxon>Basidiomycota</taxon>
        <taxon>Agaricomycotina</taxon>
        <taxon>Agaricomycetes</taxon>
        <taxon>Polyporales</taxon>
        <taxon>Meripilaceae</taxon>
        <taxon>Meripilus</taxon>
    </lineage>
</organism>
<name>A0AAD5VC46_9APHY</name>
<gene>
    <name evidence="2" type="ORF">NLI96_g3484</name>
</gene>
<protein>
    <submittedName>
        <fullName evidence="2">Uncharacterized protein</fullName>
    </submittedName>
</protein>
<feature type="compositionally biased region" description="Polar residues" evidence="1">
    <location>
        <begin position="189"/>
        <end position="229"/>
    </location>
</feature>
<dbReference type="Proteomes" id="UP001212997">
    <property type="component" value="Unassembled WGS sequence"/>
</dbReference>
<dbReference type="EMBL" id="JANAWD010000090">
    <property type="protein sequence ID" value="KAJ3487509.1"/>
    <property type="molecule type" value="Genomic_DNA"/>
</dbReference>
<sequence length="254" mass="27749">MEIDFSSQEPALIGRGNRTARPTERIATYRADQQCAAQRREQRRALPINSLNQLRAQTPHADFEMTRPSFLPLDTAPSHSSPGPALSSYLDQGPLRFGTAALSHYPFSALPPHPGMNSQLGVVVSTSQITEDELCIDNDPDTAHNDPAPFNESEESRDSQIESHDLGESPPVIVNVSSTPRLIRRASPHTGTLPSESSVPVRTSPQCDVAQGSPSPLGNNKSPVNQNQRPPEIDFYEKIRNSKKRAKPKSGDLS</sequence>
<dbReference type="AlphaFoldDB" id="A0AAD5VC46"/>
<reference evidence="2" key="1">
    <citation type="submission" date="2022-07" db="EMBL/GenBank/DDBJ databases">
        <title>Genome Sequence of Physisporinus lineatus.</title>
        <authorList>
            <person name="Buettner E."/>
        </authorList>
    </citation>
    <scope>NUCLEOTIDE SEQUENCE</scope>
    <source>
        <strain evidence="2">VT162</strain>
    </source>
</reference>
<feature type="region of interest" description="Disordered" evidence="1">
    <location>
        <begin position="136"/>
        <end position="254"/>
    </location>
</feature>
<feature type="compositionally biased region" description="Basic and acidic residues" evidence="1">
    <location>
        <begin position="231"/>
        <end position="240"/>
    </location>
</feature>
<keyword evidence="3" id="KW-1185">Reference proteome</keyword>
<evidence type="ECO:0000313" key="2">
    <source>
        <dbReference type="EMBL" id="KAJ3487509.1"/>
    </source>
</evidence>
<proteinExistence type="predicted"/>
<accession>A0AAD5VC46</accession>
<evidence type="ECO:0000256" key="1">
    <source>
        <dbReference type="SAM" id="MobiDB-lite"/>
    </source>
</evidence>
<feature type="region of interest" description="Disordered" evidence="1">
    <location>
        <begin position="1"/>
        <end position="39"/>
    </location>
</feature>